<comment type="caution">
    <text evidence="3">The sequence shown here is derived from an EMBL/GenBank/DDBJ whole genome shotgun (WGS) entry which is preliminary data.</text>
</comment>
<feature type="transmembrane region" description="Helical" evidence="1">
    <location>
        <begin position="551"/>
        <end position="569"/>
    </location>
</feature>
<keyword evidence="1" id="KW-0472">Membrane</keyword>
<reference evidence="3 4" key="1">
    <citation type="submission" date="2016-08" db="EMBL/GenBank/DDBJ databases">
        <title>A Parts List for Fungal Cellulosomes Revealed by Comparative Genomics.</title>
        <authorList>
            <consortium name="DOE Joint Genome Institute"/>
            <person name="Haitjema C.H."/>
            <person name="Gilmore S.P."/>
            <person name="Henske J.K."/>
            <person name="Solomon K.V."/>
            <person name="De Groot R."/>
            <person name="Kuo A."/>
            <person name="Mondo S.J."/>
            <person name="Salamov A.A."/>
            <person name="Labutti K."/>
            <person name="Zhao Z."/>
            <person name="Chiniquy J."/>
            <person name="Barry K."/>
            <person name="Brewer H.M."/>
            <person name="Purvine S.O."/>
            <person name="Wright A.T."/>
            <person name="Boxma B."/>
            <person name="Van Alen T."/>
            <person name="Hackstein J.H."/>
            <person name="Baker S.E."/>
            <person name="Grigoriev I.V."/>
            <person name="O'Malley M.A."/>
        </authorList>
    </citation>
    <scope>NUCLEOTIDE SEQUENCE [LARGE SCALE GENOMIC DNA]</scope>
    <source>
        <strain evidence="3 4">S4</strain>
    </source>
</reference>
<organism evidence="3 4">
    <name type="scientific">Anaeromyces robustus</name>
    <dbReference type="NCBI Taxonomy" id="1754192"/>
    <lineage>
        <taxon>Eukaryota</taxon>
        <taxon>Fungi</taxon>
        <taxon>Fungi incertae sedis</taxon>
        <taxon>Chytridiomycota</taxon>
        <taxon>Chytridiomycota incertae sedis</taxon>
        <taxon>Neocallimastigomycetes</taxon>
        <taxon>Neocallimastigales</taxon>
        <taxon>Neocallimastigaceae</taxon>
        <taxon>Anaeromyces</taxon>
    </lineage>
</organism>
<feature type="chain" id="PRO_5012734047" evidence="2">
    <location>
        <begin position="22"/>
        <end position="570"/>
    </location>
</feature>
<name>A0A1Y1X7K3_9FUNG</name>
<protein>
    <submittedName>
        <fullName evidence="3">Uncharacterized protein</fullName>
    </submittedName>
</protein>
<keyword evidence="4" id="KW-1185">Reference proteome</keyword>
<gene>
    <name evidence="3" type="ORF">BCR32DRAFT_268124</name>
</gene>
<evidence type="ECO:0000313" key="4">
    <source>
        <dbReference type="Proteomes" id="UP000193944"/>
    </source>
</evidence>
<keyword evidence="1" id="KW-0812">Transmembrane</keyword>
<keyword evidence="1" id="KW-1133">Transmembrane helix</keyword>
<evidence type="ECO:0000313" key="3">
    <source>
        <dbReference type="EMBL" id="ORX81750.1"/>
    </source>
</evidence>
<evidence type="ECO:0000256" key="2">
    <source>
        <dbReference type="SAM" id="SignalP"/>
    </source>
</evidence>
<reference evidence="3 4" key="2">
    <citation type="submission" date="2016-08" db="EMBL/GenBank/DDBJ databases">
        <title>Pervasive Adenine N6-methylation of Active Genes in Fungi.</title>
        <authorList>
            <consortium name="DOE Joint Genome Institute"/>
            <person name="Mondo S.J."/>
            <person name="Dannebaum R.O."/>
            <person name="Kuo R.C."/>
            <person name="Labutti K."/>
            <person name="Haridas S."/>
            <person name="Kuo A."/>
            <person name="Salamov A."/>
            <person name="Ahrendt S.R."/>
            <person name="Lipzen A."/>
            <person name="Sullivan W."/>
            <person name="Andreopoulos W.B."/>
            <person name="Clum A."/>
            <person name="Lindquist E."/>
            <person name="Daum C."/>
            <person name="Ramamoorthy G.K."/>
            <person name="Gryganskyi A."/>
            <person name="Culley D."/>
            <person name="Magnuson J.K."/>
            <person name="James T.Y."/>
            <person name="O'Malley M.A."/>
            <person name="Stajich J.E."/>
            <person name="Spatafora J.W."/>
            <person name="Visel A."/>
            <person name="Grigoriev I.V."/>
        </authorList>
    </citation>
    <scope>NUCLEOTIDE SEQUENCE [LARGE SCALE GENOMIC DNA]</scope>
    <source>
        <strain evidence="3 4">S4</strain>
    </source>
</reference>
<proteinExistence type="predicted"/>
<dbReference type="AlphaFoldDB" id="A0A1Y1X7K3"/>
<dbReference type="EMBL" id="MCFG01000112">
    <property type="protein sequence ID" value="ORX81750.1"/>
    <property type="molecule type" value="Genomic_DNA"/>
</dbReference>
<dbReference type="OrthoDB" id="2143586at2759"/>
<accession>A0A1Y1X7K3</accession>
<dbReference type="Proteomes" id="UP000193944">
    <property type="component" value="Unassembled WGS sequence"/>
</dbReference>
<evidence type="ECO:0000256" key="1">
    <source>
        <dbReference type="SAM" id="Phobius"/>
    </source>
</evidence>
<feature type="signal peptide" evidence="2">
    <location>
        <begin position="1"/>
        <end position="21"/>
    </location>
</feature>
<keyword evidence="2" id="KW-0732">Signal</keyword>
<sequence length="570" mass="65218">MNKFIKLLISLFWAQWVFVNSENVNENEYIDSNFKAQLDGSFKKYFNDNIYKIKEYSRERKFFNRDQDGLGTDTLDNTGVVQNLSCNGSFISSLKSCTPDSNNKFSCIKDLNIEEFNAYLSCINTDNTEVPNYGSLINAIVLQSIKTGSVEIDSLNNGILDVYTKIKFVASKNFVPYTTDNFFRVMEDFKDEESESTKIISSNYLDCLKLVDEEIYTVDNVSLCLCAYGYSSDNKLVALYSYYGFSESNFETVCKTIEAESNIYNDENQFISGLEQEKFETLLRGYNIPDYGALFNKMINNSLKTSNIYLKKLIYDLYNEISVLTKGEDFVANNESIEFDRCMVQATNQILGNKGFSYCLCNAGYAPFESMSELYNKYQIDEDTFKSVCTNVKKERDKDPYCRLGKSVQKCLNGIEENSTRSNYTECLDIGTSDGYLRQTKCLCDLYKAKWVNNDFLTCYGYTELSFTLGCRQFYPNQMFSDNPARGIENYNSENYNDVCGDVGTGGGSFVHDPCICKYRQKYEEVSLELDDICSRVGTKYRSCSAGFLTAKYSGILMLLTITMSIFFYI</sequence>